<sequence>MTTTIILLSVFRKFFESINLEDLKETANYITSKYIGRITETREEQTLYLGESDRIFFKDVIQFKNPIIPKEKLSNSQKRIIFSRDFFL</sequence>
<dbReference type="KEGG" id="sphh:SDAV_001704"/>
<organism evidence="1 2">
    <name type="scientific">Spiroplasma phoeniceum P40</name>
    <dbReference type="NCBI Taxonomy" id="1276259"/>
    <lineage>
        <taxon>Bacteria</taxon>
        <taxon>Bacillati</taxon>
        <taxon>Mycoplasmatota</taxon>
        <taxon>Mollicutes</taxon>
        <taxon>Entomoplasmatales</taxon>
        <taxon>Spiroplasmataceae</taxon>
        <taxon>Spiroplasma</taxon>
    </lineage>
</organism>
<evidence type="ECO:0000313" key="1">
    <source>
        <dbReference type="EMBL" id="AXF96657.1"/>
    </source>
</evidence>
<dbReference type="Proteomes" id="UP000253689">
    <property type="component" value="Chromosome"/>
</dbReference>
<reference evidence="2" key="1">
    <citation type="submission" date="2018-07" db="EMBL/GenBank/DDBJ databases">
        <title>Complete Genome Sequence of Spiroplasma phoeniceum.</title>
        <authorList>
            <person name="Davis R.E."/>
            <person name="Shao J.Y."/>
            <person name="Zhao Y."/>
            <person name="Silver A."/>
            <person name="Stump z."/>
            <person name="Gasparich G."/>
        </authorList>
    </citation>
    <scope>NUCLEOTIDE SEQUENCE [LARGE SCALE GENOMIC DNA]</scope>
    <source>
        <strain evidence="2">P40</strain>
    </source>
</reference>
<dbReference type="EMBL" id="CP031088">
    <property type="protein sequence ID" value="AXF96657.1"/>
    <property type="molecule type" value="Genomic_DNA"/>
</dbReference>
<dbReference type="AlphaFoldDB" id="A0A345DR16"/>
<keyword evidence="2" id="KW-1185">Reference proteome</keyword>
<evidence type="ECO:0000313" key="2">
    <source>
        <dbReference type="Proteomes" id="UP000253689"/>
    </source>
</evidence>
<accession>A0A345DR16</accession>
<name>A0A345DR16_9MOLU</name>
<protein>
    <submittedName>
        <fullName evidence="1">Uncharacterized protein</fullName>
    </submittedName>
</protein>
<proteinExistence type="predicted"/>
<gene>
    <name evidence="1" type="ORF">SDAV_001704</name>
</gene>